<dbReference type="Gene3D" id="3.40.50.720">
    <property type="entry name" value="NAD(P)-binding Rossmann-like Domain"/>
    <property type="match status" value="1"/>
</dbReference>
<keyword evidence="3" id="KW-0520">NAD</keyword>
<keyword evidence="8" id="KW-1185">Reference proteome</keyword>
<dbReference type="Pfam" id="PF03446">
    <property type="entry name" value="NAD_binding_2"/>
    <property type="match status" value="1"/>
</dbReference>
<dbReference type="SUPFAM" id="SSF51735">
    <property type="entry name" value="NAD(P)-binding Rossmann-fold domains"/>
    <property type="match status" value="1"/>
</dbReference>
<sequence length="292" mass="30438">MPRISVIGLGAMGRPIAHNLLGAGYEVTVWNRSPRPVEELVAAGATAAPTLAEAFATGTVISMVSNDEVFAQLFLDSDVLAHAPADSVHINMATVSTELARRAAAVHAEHGVGYLSAPVFGRVAAAEAGRLTVIVGGPAALRERVQPVFDVIGASSWPMGERAEQASIVKILGNYLIACAIQSMGEAVSLAERSGVDAAELITLLSSTLFQGPAYASYGALIAAHEYTPAGFTTTLGRKDLHLALDVAERTGVTLPVGEVLRRAFDQAIADGRADEDWASIAEQQQSATGPR</sequence>
<dbReference type="PIRSF" id="PIRSF000103">
    <property type="entry name" value="HIBADH"/>
    <property type="match status" value="1"/>
</dbReference>
<evidence type="ECO:0000256" key="1">
    <source>
        <dbReference type="ARBA" id="ARBA00009080"/>
    </source>
</evidence>
<dbReference type="Gene3D" id="1.10.1040.10">
    <property type="entry name" value="N-(1-d-carboxylethyl)-l-norvaline Dehydrogenase, domain 2"/>
    <property type="match status" value="1"/>
</dbReference>
<evidence type="ECO:0000313" key="8">
    <source>
        <dbReference type="Proteomes" id="UP000196778"/>
    </source>
</evidence>
<evidence type="ECO:0000256" key="3">
    <source>
        <dbReference type="ARBA" id="ARBA00023027"/>
    </source>
</evidence>
<reference evidence="8" key="1">
    <citation type="submission" date="2017-02" db="EMBL/GenBank/DDBJ databases">
        <authorList>
            <person name="Dridi B."/>
        </authorList>
    </citation>
    <scope>NUCLEOTIDE SEQUENCE [LARGE SCALE GENOMIC DNA]</scope>
    <source>
        <strain evidence="8">EB411</strain>
    </source>
</reference>
<feature type="domain" description="6-phosphogluconate dehydrogenase NADP-binding" evidence="5">
    <location>
        <begin position="3"/>
        <end position="155"/>
    </location>
</feature>
<dbReference type="AlphaFoldDB" id="A0A1R4JUZ9"/>
<keyword evidence="2 7" id="KW-0560">Oxidoreductase</keyword>
<dbReference type="GO" id="GO:0008679">
    <property type="term" value="F:2-hydroxy-3-oxopropionate reductase activity"/>
    <property type="evidence" value="ECO:0007669"/>
    <property type="project" value="UniProtKB-EC"/>
</dbReference>
<gene>
    <name evidence="7" type="ORF">FM119_09620</name>
</gene>
<dbReference type="InterPro" id="IPR015815">
    <property type="entry name" value="HIBADH-related"/>
</dbReference>
<dbReference type="EC" id="1.1.1.60" evidence="7"/>
<dbReference type="InterPro" id="IPR013328">
    <property type="entry name" value="6PGD_dom2"/>
</dbReference>
<dbReference type="InterPro" id="IPR008927">
    <property type="entry name" value="6-PGluconate_DH-like_C_sf"/>
</dbReference>
<evidence type="ECO:0000313" key="7">
    <source>
        <dbReference type="EMBL" id="SJN35867.1"/>
    </source>
</evidence>
<evidence type="ECO:0000259" key="5">
    <source>
        <dbReference type="Pfam" id="PF03446"/>
    </source>
</evidence>
<feature type="domain" description="3-hydroxyisobutyrate dehydrogenase-like NAD-binding" evidence="6">
    <location>
        <begin position="166"/>
        <end position="282"/>
    </location>
</feature>
<dbReference type="PANTHER" id="PTHR43580:SF2">
    <property type="entry name" value="CYTOKINE-LIKE NUCLEAR FACTOR N-PAC"/>
    <property type="match status" value="1"/>
</dbReference>
<evidence type="ECO:0000259" key="6">
    <source>
        <dbReference type="Pfam" id="PF14833"/>
    </source>
</evidence>
<dbReference type="InterPro" id="IPR036291">
    <property type="entry name" value="NAD(P)-bd_dom_sf"/>
</dbReference>
<accession>A0A1R4JUZ9</accession>
<proteinExistence type="inferred from homology"/>
<dbReference type="InterPro" id="IPR029154">
    <property type="entry name" value="HIBADH-like_NADP-bd"/>
</dbReference>
<dbReference type="GO" id="GO:0051287">
    <property type="term" value="F:NAD binding"/>
    <property type="evidence" value="ECO:0007669"/>
    <property type="project" value="InterPro"/>
</dbReference>
<name>A0A1R4JUZ9_9MICO</name>
<dbReference type="RefSeq" id="WP_087137558.1">
    <property type="nucleotide sequence ID" value="NZ_FUKR01000055.1"/>
</dbReference>
<comment type="similarity">
    <text evidence="1">Belongs to the HIBADH-related family.</text>
</comment>
<dbReference type="Pfam" id="PF14833">
    <property type="entry name" value="NAD_binding_11"/>
    <property type="match status" value="1"/>
</dbReference>
<protein>
    <submittedName>
        <fullName evidence="7">2-hydroxy-3-oxopropionate reductase</fullName>
        <ecNumber evidence="7">1.1.1.60</ecNumber>
    </submittedName>
</protein>
<dbReference type="EMBL" id="FUKR01000055">
    <property type="protein sequence ID" value="SJN35867.1"/>
    <property type="molecule type" value="Genomic_DNA"/>
</dbReference>
<organism evidence="7 8">
    <name type="scientific">Mycetocola reblochoni REB411</name>
    <dbReference type="NCBI Taxonomy" id="1255698"/>
    <lineage>
        <taxon>Bacteria</taxon>
        <taxon>Bacillati</taxon>
        <taxon>Actinomycetota</taxon>
        <taxon>Actinomycetes</taxon>
        <taxon>Micrococcales</taxon>
        <taxon>Microbacteriaceae</taxon>
        <taxon>Mycetocola</taxon>
    </lineage>
</organism>
<dbReference type="SUPFAM" id="SSF48179">
    <property type="entry name" value="6-phosphogluconate dehydrogenase C-terminal domain-like"/>
    <property type="match status" value="1"/>
</dbReference>
<dbReference type="InterPro" id="IPR051265">
    <property type="entry name" value="HIBADH-related_NP60_sf"/>
</dbReference>
<dbReference type="InterPro" id="IPR006115">
    <property type="entry name" value="6PGDH_NADP-bd"/>
</dbReference>
<dbReference type="GO" id="GO:0050661">
    <property type="term" value="F:NADP binding"/>
    <property type="evidence" value="ECO:0007669"/>
    <property type="project" value="InterPro"/>
</dbReference>
<evidence type="ECO:0000256" key="2">
    <source>
        <dbReference type="ARBA" id="ARBA00023002"/>
    </source>
</evidence>
<dbReference type="Proteomes" id="UP000196778">
    <property type="component" value="Unassembled WGS sequence"/>
</dbReference>
<dbReference type="PANTHER" id="PTHR43580">
    <property type="entry name" value="OXIDOREDUCTASE GLYR1-RELATED"/>
    <property type="match status" value="1"/>
</dbReference>
<evidence type="ECO:0000256" key="4">
    <source>
        <dbReference type="PIRSR" id="PIRSR000103-1"/>
    </source>
</evidence>
<feature type="active site" evidence="4">
    <location>
        <position position="170"/>
    </location>
</feature>
<dbReference type="OrthoDB" id="3185659at2"/>